<name>A0AA41ERN1_LEVBR</name>
<comment type="caution">
    <text evidence="1">The sequence shown here is derived from an EMBL/GenBank/DDBJ whole genome shotgun (WGS) entry which is preliminary data.</text>
</comment>
<gene>
    <name evidence="1" type="ORF">JK167_12350</name>
</gene>
<dbReference type="AlphaFoldDB" id="A0AA41ERN1"/>
<reference evidence="1" key="2">
    <citation type="submission" date="2022-09" db="EMBL/GenBank/DDBJ databases">
        <title>Genome-inferred correspondence between phylogeny and metabolic traits in the wild Drosophila gut microbiome.</title>
        <authorList>
            <person name="Bueno E."/>
            <person name="Blow F."/>
            <person name="Douglas A.E."/>
        </authorList>
    </citation>
    <scope>NUCLEOTIDE SEQUENCE</scope>
    <source>
        <strain evidence="1">Dm-2019-70</strain>
    </source>
</reference>
<evidence type="ECO:0000313" key="2">
    <source>
        <dbReference type="Proteomes" id="UP000676478"/>
    </source>
</evidence>
<accession>A0AA41ERN1</accession>
<dbReference type="RefSeq" id="WP_211756839.1">
    <property type="nucleotide sequence ID" value="NZ_JAERKF010000019.1"/>
</dbReference>
<dbReference type="EMBL" id="JAERKF010000019">
    <property type="protein sequence ID" value="MBS1011610.1"/>
    <property type="molecule type" value="Genomic_DNA"/>
</dbReference>
<evidence type="ECO:0000313" key="1">
    <source>
        <dbReference type="EMBL" id="MBS1011610.1"/>
    </source>
</evidence>
<reference evidence="1" key="1">
    <citation type="submission" date="2020-12" db="EMBL/GenBank/DDBJ databases">
        <authorList>
            <person name="Mcmullen J.G."/>
        </authorList>
    </citation>
    <scope>NUCLEOTIDE SEQUENCE</scope>
    <source>
        <strain evidence="1">Dm-2019-70</strain>
    </source>
</reference>
<organism evidence="1 2">
    <name type="scientific">Levilactobacillus brevis</name>
    <name type="common">Lactobacillus brevis</name>
    <dbReference type="NCBI Taxonomy" id="1580"/>
    <lineage>
        <taxon>Bacteria</taxon>
        <taxon>Bacillati</taxon>
        <taxon>Bacillota</taxon>
        <taxon>Bacilli</taxon>
        <taxon>Lactobacillales</taxon>
        <taxon>Lactobacillaceae</taxon>
        <taxon>Levilactobacillus</taxon>
    </lineage>
</organism>
<dbReference type="Proteomes" id="UP000676478">
    <property type="component" value="Unassembled WGS sequence"/>
</dbReference>
<proteinExistence type="predicted"/>
<sequence>MLSSTLWRRQAVSVLFRYRCQFNHMGLQGFHIMVYFVVLNASTTAGSATISRQELLSVAHIFGYTEGMVAGALANAKRRDLIRTVSSKHPAIYYLSNKWLDKSLTKSYERVNDSRYFRLATNARQFQW</sequence>
<protein>
    <submittedName>
        <fullName evidence="1">Uncharacterized protein</fullName>
    </submittedName>
</protein>